<name>A0AAW9CTE3_BURTH</name>
<accession>A0AAW9CTE3</accession>
<protein>
    <submittedName>
        <fullName evidence="2">Uncharacterized protein</fullName>
    </submittedName>
</protein>
<feature type="compositionally biased region" description="Basic and acidic residues" evidence="1">
    <location>
        <begin position="77"/>
        <end position="86"/>
    </location>
</feature>
<dbReference type="EMBL" id="QXCT01000001">
    <property type="protein sequence ID" value="MDW9251914.1"/>
    <property type="molecule type" value="Genomic_DNA"/>
</dbReference>
<evidence type="ECO:0000256" key="1">
    <source>
        <dbReference type="SAM" id="MobiDB-lite"/>
    </source>
</evidence>
<reference evidence="2" key="1">
    <citation type="submission" date="2018-08" db="EMBL/GenBank/DDBJ databases">
        <title>Identification of Burkholderia cepacia strains that express a Burkholderia pseudomallei-like capsular polysaccharide.</title>
        <authorList>
            <person name="Burtnick M.N."/>
            <person name="Vongsouvath M."/>
            <person name="Newton P."/>
            <person name="Wuthiekanun V."/>
            <person name="Limmathurotsakul D."/>
            <person name="Brett P.J."/>
            <person name="Chantratita N."/>
            <person name="Dance D.A."/>
        </authorList>
    </citation>
    <scope>NUCLEOTIDE SEQUENCE</scope>
    <source>
        <strain evidence="2">SBXCC001</strain>
    </source>
</reference>
<feature type="compositionally biased region" description="Basic and acidic residues" evidence="1">
    <location>
        <begin position="46"/>
        <end position="60"/>
    </location>
</feature>
<evidence type="ECO:0000313" key="2">
    <source>
        <dbReference type="EMBL" id="MDW9251914.1"/>
    </source>
</evidence>
<evidence type="ECO:0000313" key="3">
    <source>
        <dbReference type="Proteomes" id="UP001272137"/>
    </source>
</evidence>
<dbReference type="AlphaFoldDB" id="A0AAW9CTE3"/>
<proteinExistence type="predicted"/>
<sequence>MKRMQARSVRGKPGIASPLGWARPWPPRRSPHPRTQPSPARFQHGRFRESVGGHPDRRADLLPGTSAISVPMNVRDGPCRRREPARAIRLNARGDNT</sequence>
<dbReference type="Proteomes" id="UP001272137">
    <property type="component" value="Unassembled WGS sequence"/>
</dbReference>
<comment type="caution">
    <text evidence="2">The sequence shown here is derived from an EMBL/GenBank/DDBJ whole genome shotgun (WGS) entry which is preliminary data.</text>
</comment>
<organism evidence="2 3">
    <name type="scientific">Burkholderia thailandensis</name>
    <dbReference type="NCBI Taxonomy" id="57975"/>
    <lineage>
        <taxon>Bacteria</taxon>
        <taxon>Pseudomonadati</taxon>
        <taxon>Pseudomonadota</taxon>
        <taxon>Betaproteobacteria</taxon>
        <taxon>Burkholderiales</taxon>
        <taxon>Burkholderiaceae</taxon>
        <taxon>Burkholderia</taxon>
        <taxon>pseudomallei group</taxon>
    </lineage>
</organism>
<gene>
    <name evidence="2" type="ORF">C7S16_4563</name>
</gene>
<feature type="region of interest" description="Disordered" evidence="1">
    <location>
        <begin position="1"/>
        <end position="97"/>
    </location>
</feature>